<dbReference type="CDD" id="cd00093">
    <property type="entry name" value="HTH_XRE"/>
    <property type="match status" value="1"/>
</dbReference>
<geneLocation type="plasmid" evidence="2 3">
    <name>pMsip02</name>
</geneLocation>
<sequence length="82" mass="9337">MSTGYGKRIRLVREHLGLGRAEFCNETGIPKQSLINYETERTKANAEVLGAIANKWPEYAAYLLTDKTFVIQKNPEHDQINN</sequence>
<reference evidence="3" key="1">
    <citation type="submission" date="2009-07" db="EMBL/GenBank/DDBJ databases">
        <title>Complete sequence of plasmid 2 of Methylovorus sp. SIP3-4.</title>
        <authorList>
            <consortium name="US DOE Joint Genome Institute"/>
            <person name="Lucas S."/>
            <person name="Copeland A."/>
            <person name="Lapidus A."/>
            <person name="Glavina del Rio T."/>
            <person name="Tice H."/>
            <person name="Bruce D."/>
            <person name="Goodwin L."/>
            <person name="Pitluck S."/>
            <person name="Clum A."/>
            <person name="Larimer F."/>
            <person name="Land M."/>
            <person name="Hauser L."/>
            <person name="Kyrpides N."/>
            <person name="Mikhailova N."/>
            <person name="Kayluzhnaya M."/>
            <person name="Chistoserdova L."/>
        </authorList>
    </citation>
    <scope>NUCLEOTIDE SEQUENCE [LARGE SCALE GENOMIC DNA]</scope>
    <source>
        <strain evidence="3">SIP3-4</strain>
        <plasmid evidence="3">pMsip02</plasmid>
    </source>
</reference>
<dbReference type="Proteomes" id="UP000002743">
    <property type="component" value="Plasmid pMsip02"/>
</dbReference>
<organism evidence="2 3">
    <name type="scientific">Methylovorus glucosotrophus (strain SIP3-4)</name>
    <dbReference type="NCBI Taxonomy" id="582744"/>
    <lineage>
        <taxon>Bacteria</taxon>
        <taxon>Pseudomonadati</taxon>
        <taxon>Pseudomonadota</taxon>
        <taxon>Betaproteobacteria</taxon>
        <taxon>Nitrosomonadales</taxon>
        <taxon>Methylophilaceae</taxon>
        <taxon>Methylovorus</taxon>
    </lineage>
</organism>
<gene>
    <name evidence="2" type="ordered locus">Msip34_2831</name>
</gene>
<evidence type="ECO:0000313" key="2">
    <source>
        <dbReference type="EMBL" id="ACT52147.1"/>
    </source>
</evidence>
<name>C6XEU0_METGS</name>
<dbReference type="SUPFAM" id="SSF47413">
    <property type="entry name" value="lambda repressor-like DNA-binding domains"/>
    <property type="match status" value="1"/>
</dbReference>
<dbReference type="EMBL" id="CP001676">
    <property type="protein sequence ID" value="ACT52147.1"/>
    <property type="molecule type" value="Genomic_DNA"/>
</dbReference>
<feature type="domain" description="HTH cro/C1-type" evidence="1">
    <location>
        <begin position="9"/>
        <end position="54"/>
    </location>
</feature>
<dbReference type="HOGENOM" id="CLU_2554357_0_0_4"/>
<dbReference type="AlphaFoldDB" id="C6XEU0"/>
<evidence type="ECO:0000259" key="1">
    <source>
        <dbReference type="PROSITE" id="PS50943"/>
    </source>
</evidence>
<evidence type="ECO:0000313" key="3">
    <source>
        <dbReference type="Proteomes" id="UP000002743"/>
    </source>
</evidence>
<dbReference type="Gene3D" id="1.10.260.40">
    <property type="entry name" value="lambda repressor-like DNA-binding domains"/>
    <property type="match status" value="1"/>
</dbReference>
<dbReference type="GO" id="GO:0003677">
    <property type="term" value="F:DNA binding"/>
    <property type="evidence" value="ECO:0007669"/>
    <property type="project" value="InterPro"/>
</dbReference>
<dbReference type="InterPro" id="IPR001387">
    <property type="entry name" value="Cro/C1-type_HTH"/>
</dbReference>
<dbReference type="PROSITE" id="PS50943">
    <property type="entry name" value="HTH_CROC1"/>
    <property type="match status" value="1"/>
</dbReference>
<accession>C6XEU0</accession>
<dbReference type="RefSeq" id="WP_012777798.1">
    <property type="nucleotide sequence ID" value="NC_012972.1"/>
</dbReference>
<dbReference type="KEGG" id="mei:Msip34_2831"/>
<keyword evidence="3" id="KW-1185">Reference proteome</keyword>
<keyword evidence="2" id="KW-0614">Plasmid</keyword>
<protein>
    <recommendedName>
        <fullName evidence="1">HTH cro/C1-type domain-containing protein</fullName>
    </recommendedName>
</protein>
<dbReference type="InterPro" id="IPR010982">
    <property type="entry name" value="Lambda_DNA-bd_dom_sf"/>
</dbReference>
<dbReference type="Pfam" id="PF12844">
    <property type="entry name" value="HTH_19"/>
    <property type="match status" value="1"/>
</dbReference>
<proteinExistence type="predicted"/>
<dbReference type="eggNOG" id="COG1396">
    <property type="taxonomic scope" value="Bacteria"/>
</dbReference>
<reference evidence="2 3" key="2">
    <citation type="journal article" date="2011" name="J. Bacteriol.">
        <title>Genomes of three methylotrophs from a single niche uncover genetic and metabolic divergence of Methylophilaceae.</title>
        <authorList>
            <person name="Lapidus A."/>
            <person name="Clum A."/>
            <person name="Labutti K."/>
            <person name="Kaluzhnaya M.G."/>
            <person name="Lim S."/>
            <person name="Beck D.A."/>
            <person name="Glavina Del Rio T."/>
            <person name="Nolan M."/>
            <person name="Mavromatis K."/>
            <person name="Huntemann M."/>
            <person name="Lucas S."/>
            <person name="Lidstrom M.E."/>
            <person name="Ivanova N."/>
            <person name="Chistoserdova L."/>
        </authorList>
    </citation>
    <scope>NUCLEOTIDE SEQUENCE [LARGE SCALE GENOMIC DNA]</scope>
    <source>
        <strain evidence="2 3">SIP3-4</strain>
        <plasmid evidence="2 3">pMsip02</plasmid>
    </source>
</reference>